<dbReference type="InterPro" id="IPR049458">
    <property type="entry name" value="EpsG-like"/>
</dbReference>
<feature type="transmembrane region" description="Helical" evidence="1">
    <location>
        <begin position="267"/>
        <end position="286"/>
    </location>
</feature>
<feature type="transmembrane region" description="Helical" evidence="1">
    <location>
        <begin position="104"/>
        <end position="128"/>
    </location>
</feature>
<dbReference type="AlphaFoldDB" id="A0AA50KH07"/>
<dbReference type="RefSeq" id="WP_306685051.1">
    <property type="nucleotide sequence ID" value="NZ_CP132914.1"/>
</dbReference>
<dbReference type="Pfam" id="PF14897">
    <property type="entry name" value="EpsG"/>
    <property type="match status" value="1"/>
</dbReference>
<dbReference type="GeneID" id="301339026"/>
<evidence type="ECO:0000313" key="2">
    <source>
        <dbReference type="EMBL" id="WMB74456.1"/>
    </source>
</evidence>
<accession>A0AA50KH07</accession>
<keyword evidence="1" id="KW-0812">Transmembrane</keyword>
<gene>
    <name evidence="2" type="ORF">RA178_07545</name>
</gene>
<reference evidence="2" key="1">
    <citation type="submission" date="2023-08" db="EMBL/GenBank/DDBJ databases">
        <title>Complete genome sequence of Shewanella oncorhynchi Z-P2, a siderophore putrebactin-producing bacterium.</title>
        <authorList>
            <person name="Zhang Y."/>
        </authorList>
    </citation>
    <scope>NUCLEOTIDE SEQUENCE</scope>
    <source>
        <strain evidence="2">Z-P2</strain>
    </source>
</reference>
<organism evidence="2">
    <name type="scientific">Shewanella oncorhynchi</name>
    <dbReference type="NCBI Taxonomy" id="2726434"/>
    <lineage>
        <taxon>Bacteria</taxon>
        <taxon>Pseudomonadati</taxon>
        <taxon>Pseudomonadota</taxon>
        <taxon>Gammaproteobacteria</taxon>
        <taxon>Alteromonadales</taxon>
        <taxon>Shewanellaceae</taxon>
        <taxon>Shewanella</taxon>
    </lineage>
</organism>
<feature type="transmembrane region" description="Helical" evidence="1">
    <location>
        <begin position="12"/>
        <end position="31"/>
    </location>
</feature>
<dbReference type="Proteomes" id="UP001236800">
    <property type="component" value="Chromosome"/>
</dbReference>
<sequence>MCKNNFENDLFFILLAYMFCSLFILVSYYYALNFEFKGDTQEYFYAFNKIISNPFPWGREFVTSCIMWLIHSIGGDFRFFLFICLLMWSPVVFYLAFSAKKNVFLFFACLFFLLPLFMGNVLFLIRQFNAALFFLIFVYYYNKKNSKLISLLFIILSIGSHISAVMWFIFFNKKVKLYCTKPIVIFSITFISFLIFAMQVDVLSMLVNSFVELSNVLGVTEVERKLLFYISNESMDAASVRYPFIVLSFIVAFLSIFLLVKSKTDNSLFLLALIQSLLLLTLSHNVVAANRFGFFAFYFCIPLVLILFSFCFKKNRVKF</sequence>
<keyword evidence="1" id="KW-0472">Membrane</keyword>
<feature type="transmembrane region" description="Helical" evidence="1">
    <location>
        <begin position="292"/>
        <end position="312"/>
    </location>
</feature>
<dbReference type="EMBL" id="CP132914">
    <property type="protein sequence ID" value="WMB74456.1"/>
    <property type="molecule type" value="Genomic_DNA"/>
</dbReference>
<protein>
    <submittedName>
        <fullName evidence="2">EpsG family protein</fullName>
    </submittedName>
</protein>
<dbReference type="KEGG" id="sog:RA178_07545"/>
<feature type="transmembrane region" description="Helical" evidence="1">
    <location>
        <begin position="148"/>
        <end position="171"/>
    </location>
</feature>
<feature type="transmembrane region" description="Helical" evidence="1">
    <location>
        <begin position="183"/>
        <end position="207"/>
    </location>
</feature>
<proteinExistence type="predicted"/>
<feature type="transmembrane region" description="Helical" evidence="1">
    <location>
        <begin position="242"/>
        <end position="260"/>
    </location>
</feature>
<keyword evidence="1" id="KW-1133">Transmembrane helix</keyword>
<evidence type="ECO:0000256" key="1">
    <source>
        <dbReference type="SAM" id="Phobius"/>
    </source>
</evidence>
<name>A0AA50KH07_9GAMM</name>
<feature type="transmembrane region" description="Helical" evidence="1">
    <location>
        <begin position="77"/>
        <end position="97"/>
    </location>
</feature>